<evidence type="ECO:0000259" key="3">
    <source>
        <dbReference type="Pfam" id="PF13518"/>
    </source>
</evidence>
<accession>A0A1Q8T849</accession>
<evidence type="ECO:0000313" key="4">
    <source>
        <dbReference type="EMBL" id="OLO09845.1"/>
    </source>
</evidence>
<dbReference type="EMBL" id="MSDQ01000069">
    <property type="protein sequence ID" value="OLO09845.1"/>
    <property type="molecule type" value="Genomic_DNA"/>
</dbReference>
<dbReference type="STRING" id="223900.GCA_000821045_02764"/>
<evidence type="ECO:0000256" key="2">
    <source>
        <dbReference type="SAM" id="MobiDB-lite"/>
    </source>
</evidence>
<reference evidence="4 5" key="1">
    <citation type="submission" date="2016-12" db="EMBL/GenBank/DDBJ databases">
        <title>Draft genome sequences of strains Salinicola socius SMB35, Salinicola sp. MH3R3-1 and Chromohalobacter sp. SMB17 from the Verkhnekamsk potash mining region of Russia.</title>
        <authorList>
            <person name="Mavrodi D.V."/>
            <person name="Olsson B.E."/>
            <person name="Korsakova E.S."/>
            <person name="Pyankova A."/>
            <person name="Mavrodi O.V."/>
            <person name="Plotnikova E.G."/>
        </authorList>
    </citation>
    <scope>NUCLEOTIDE SEQUENCE [LARGE SCALE GENOMIC DNA]</scope>
    <source>
        <strain evidence="4 5">SMB17</strain>
    </source>
</reference>
<dbReference type="SUPFAM" id="SSF48295">
    <property type="entry name" value="TrpR-like"/>
    <property type="match status" value="1"/>
</dbReference>
<protein>
    <submittedName>
        <fullName evidence="4">Transposase</fullName>
    </submittedName>
</protein>
<comment type="caution">
    <text evidence="4">The sequence shown here is derived from an EMBL/GenBank/DDBJ whole genome shotgun (WGS) entry which is preliminary data.</text>
</comment>
<name>A0A1Q8T849_9GAMM</name>
<proteinExistence type="inferred from homology"/>
<organism evidence="4 5">
    <name type="scientific">Chromohalobacter japonicus</name>
    <dbReference type="NCBI Taxonomy" id="223900"/>
    <lineage>
        <taxon>Bacteria</taxon>
        <taxon>Pseudomonadati</taxon>
        <taxon>Pseudomonadota</taxon>
        <taxon>Gammaproteobacteria</taxon>
        <taxon>Oceanospirillales</taxon>
        <taxon>Halomonadaceae</taxon>
        <taxon>Chromohalobacter</taxon>
    </lineage>
</organism>
<dbReference type="PANTHER" id="PTHR33795:SF1">
    <property type="entry name" value="INSERTION ELEMENT IS150 PROTEIN INSJ"/>
    <property type="match status" value="1"/>
</dbReference>
<keyword evidence="5" id="KW-1185">Reference proteome</keyword>
<feature type="region of interest" description="Disordered" evidence="2">
    <location>
        <begin position="104"/>
        <end position="141"/>
    </location>
</feature>
<dbReference type="RefSeq" id="WP_040244135.1">
    <property type="nucleotide sequence ID" value="NZ_LN651369.1"/>
</dbReference>
<dbReference type="GO" id="GO:0043565">
    <property type="term" value="F:sequence-specific DNA binding"/>
    <property type="evidence" value="ECO:0007669"/>
    <property type="project" value="InterPro"/>
</dbReference>
<dbReference type="AlphaFoldDB" id="A0A1Q8T849"/>
<comment type="similarity">
    <text evidence="1">Belongs to the IS150/IS1296 orfA family.</text>
</comment>
<dbReference type="Pfam" id="PF13518">
    <property type="entry name" value="HTH_28"/>
    <property type="match status" value="2"/>
</dbReference>
<dbReference type="InterPro" id="IPR010921">
    <property type="entry name" value="Trp_repressor/repl_initiator"/>
</dbReference>
<gene>
    <name evidence="4" type="ORF">BTW10_17920</name>
</gene>
<dbReference type="Proteomes" id="UP000186806">
    <property type="component" value="Unassembled WGS sequence"/>
</dbReference>
<feature type="domain" description="Insertion element IS150 protein InsJ-like helix-turn-helix" evidence="3">
    <location>
        <begin position="64"/>
        <end position="117"/>
    </location>
</feature>
<dbReference type="PANTHER" id="PTHR33795">
    <property type="entry name" value="INSERTION ELEMENT IS150 PROTEIN INSJ"/>
    <property type="match status" value="1"/>
</dbReference>
<dbReference type="OrthoDB" id="9813126at2"/>
<evidence type="ECO:0000313" key="5">
    <source>
        <dbReference type="Proteomes" id="UP000186806"/>
    </source>
</evidence>
<evidence type="ECO:0000256" key="1">
    <source>
        <dbReference type="ARBA" id="ARBA00038232"/>
    </source>
</evidence>
<dbReference type="InterPro" id="IPR036388">
    <property type="entry name" value="WH-like_DNA-bd_sf"/>
</dbReference>
<feature type="compositionally biased region" description="Pro residues" evidence="2">
    <location>
        <begin position="120"/>
        <end position="131"/>
    </location>
</feature>
<feature type="domain" description="Insertion element IS150 protein InsJ-like helix-turn-helix" evidence="3">
    <location>
        <begin position="10"/>
        <end position="58"/>
    </location>
</feature>
<dbReference type="Gene3D" id="1.10.10.10">
    <property type="entry name" value="Winged helix-like DNA-binding domain superfamily/Winged helix DNA-binding domain"/>
    <property type="match status" value="1"/>
</dbReference>
<dbReference type="InterPro" id="IPR055247">
    <property type="entry name" value="InsJ-like_HTH"/>
</dbReference>
<dbReference type="InterPro" id="IPR052057">
    <property type="entry name" value="IS150/IS1296_orfA-like"/>
</dbReference>
<dbReference type="InterPro" id="IPR009057">
    <property type="entry name" value="Homeodomain-like_sf"/>
</dbReference>
<dbReference type="SUPFAM" id="SSF46689">
    <property type="entry name" value="Homeodomain-like"/>
    <property type="match status" value="1"/>
</dbReference>
<sequence length="179" mass="20962">MRNQYSDQFKWQVVQQYLYGKVGLKETAHHFGLDYSMVRRWVEQCRQHGPSGLRQTRRHYSPAFKREVLERRWRDGLSIRQTEILFDIRAAGAIGRWERQYHSGGLTALEPKRTGRRPMPQKPPSPPPEPPTDGERSHEELLEELAYLRAENAYLKKLDALAREKRATTRGKKPKPSKG</sequence>